<proteinExistence type="predicted"/>
<sequence>MSSIANAIAVVILAIAFAILRSKLRKIEILIGESNRTGGAPSTMNRRNTHP</sequence>
<name>A0A1Z4MZK8_9CYAN</name>
<organism evidence="2 3">
    <name type="scientific">Tolypothrix tenuis PCC 7101</name>
    <dbReference type="NCBI Taxonomy" id="231146"/>
    <lineage>
        <taxon>Bacteria</taxon>
        <taxon>Bacillati</taxon>
        <taxon>Cyanobacteriota</taxon>
        <taxon>Cyanophyceae</taxon>
        <taxon>Nostocales</taxon>
        <taxon>Tolypothrichaceae</taxon>
        <taxon>Tolypothrix</taxon>
    </lineage>
</organism>
<gene>
    <name evidence="2" type="ORF">NIES37_29040</name>
</gene>
<evidence type="ECO:0000313" key="3">
    <source>
        <dbReference type="Proteomes" id="UP000218785"/>
    </source>
</evidence>
<dbReference type="AlphaFoldDB" id="A0A1Z4MZK8"/>
<protein>
    <submittedName>
        <fullName evidence="2">Uncharacterized protein</fullName>
    </submittedName>
</protein>
<evidence type="ECO:0000313" key="2">
    <source>
        <dbReference type="EMBL" id="BAY98926.1"/>
    </source>
</evidence>
<evidence type="ECO:0000256" key="1">
    <source>
        <dbReference type="SAM" id="Phobius"/>
    </source>
</evidence>
<dbReference type="RefSeq" id="WP_190445913.1">
    <property type="nucleotide sequence ID" value="NZ_CAWNJS010000001.1"/>
</dbReference>
<dbReference type="Proteomes" id="UP000218785">
    <property type="component" value="Chromosome"/>
</dbReference>
<keyword evidence="1" id="KW-0812">Transmembrane</keyword>
<feature type="transmembrane region" description="Helical" evidence="1">
    <location>
        <begin position="6"/>
        <end position="24"/>
    </location>
</feature>
<keyword evidence="3" id="KW-1185">Reference proteome</keyword>
<dbReference type="KEGG" id="ttq:NIES37_29040"/>
<dbReference type="EMBL" id="AP018248">
    <property type="protein sequence ID" value="BAY98926.1"/>
    <property type="molecule type" value="Genomic_DNA"/>
</dbReference>
<keyword evidence="1" id="KW-1133">Transmembrane helix</keyword>
<reference evidence="2 3" key="1">
    <citation type="submission" date="2017-06" db="EMBL/GenBank/DDBJ databases">
        <title>Genome sequencing of cyanobaciteial culture collection at National Institute for Environmental Studies (NIES).</title>
        <authorList>
            <person name="Hirose Y."/>
            <person name="Shimura Y."/>
            <person name="Fujisawa T."/>
            <person name="Nakamura Y."/>
            <person name="Kawachi M."/>
        </authorList>
    </citation>
    <scope>NUCLEOTIDE SEQUENCE [LARGE SCALE GENOMIC DNA]</scope>
    <source>
        <strain evidence="2 3">NIES-37</strain>
    </source>
</reference>
<keyword evidence="1" id="KW-0472">Membrane</keyword>
<accession>A0A1Z4MZK8</accession>